<organism evidence="5">
    <name type="scientific">Desulfatirhabdium butyrativorans</name>
    <dbReference type="NCBI Taxonomy" id="340467"/>
    <lineage>
        <taxon>Bacteria</taxon>
        <taxon>Pseudomonadati</taxon>
        <taxon>Thermodesulfobacteriota</taxon>
        <taxon>Desulfobacteria</taxon>
        <taxon>Desulfobacterales</taxon>
        <taxon>Desulfatirhabdiaceae</taxon>
        <taxon>Desulfatirhabdium</taxon>
    </lineage>
</organism>
<evidence type="ECO:0000256" key="1">
    <source>
        <dbReference type="ARBA" id="ARBA00022490"/>
    </source>
</evidence>
<proteinExistence type="predicted"/>
<accession>A0A7C4MKK4</accession>
<dbReference type="Gene3D" id="1.10.10.10">
    <property type="entry name" value="Winged helix-like DNA-binding domain superfamily/Winged helix DNA-binding domain"/>
    <property type="match status" value="2"/>
</dbReference>
<dbReference type="InterPro" id="IPR036390">
    <property type="entry name" value="WH_DNA-bd_sf"/>
</dbReference>
<keyword evidence="2" id="KW-0132">Cell division</keyword>
<dbReference type="PANTHER" id="PTHR34298:SF2">
    <property type="entry name" value="SEGREGATION AND CONDENSATION PROTEIN B"/>
    <property type="match status" value="1"/>
</dbReference>
<sequence>MNPPLKPILECILLVSDSAVEFDRLASLFPETDPAEIRKALEALKADYDERQAGVCLVQVAGGYQIRTRPEYAEWIQRFLKPRPQRLSAAAMETLAIVAYRQPIVRSEIEFIRGVDCGAVLRQLLERRLIRIAGRKPIAGRPLIYATGKRFLEVFGLNDIRDLPRLKEIESGAATNPDAEFERIRSMVTEPGVVGKCLT</sequence>
<dbReference type="InterPro" id="IPR036388">
    <property type="entry name" value="WH-like_DNA-bd_sf"/>
</dbReference>
<dbReference type="PANTHER" id="PTHR34298">
    <property type="entry name" value="SEGREGATION AND CONDENSATION PROTEIN B"/>
    <property type="match status" value="1"/>
</dbReference>
<dbReference type="PIRSF" id="PIRSF019345">
    <property type="entry name" value="ScpB"/>
    <property type="match status" value="1"/>
</dbReference>
<dbReference type="GO" id="GO:0051301">
    <property type="term" value="P:cell division"/>
    <property type="evidence" value="ECO:0007669"/>
    <property type="project" value="UniProtKB-KW"/>
</dbReference>
<dbReference type="InterPro" id="IPR005234">
    <property type="entry name" value="ScpB_csome_segregation"/>
</dbReference>
<reference evidence="5" key="1">
    <citation type="journal article" date="2020" name="mSystems">
        <title>Genome- and Community-Level Interaction Insights into Carbon Utilization and Element Cycling Functions of Hydrothermarchaeota in Hydrothermal Sediment.</title>
        <authorList>
            <person name="Zhou Z."/>
            <person name="Liu Y."/>
            <person name="Xu W."/>
            <person name="Pan J."/>
            <person name="Luo Z.H."/>
            <person name="Li M."/>
        </authorList>
    </citation>
    <scope>NUCLEOTIDE SEQUENCE [LARGE SCALE GENOMIC DNA]</scope>
    <source>
        <strain evidence="5">SpSt-477</strain>
    </source>
</reference>
<dbReference type="GO" id="GO:0051304">
    <property type="term" value="P:chromosome separation"/>
    <property type="evidence" value="ECO:0007669"/>
    <property type="project" value="InterPro"/>
</dbReference>
<dbReference type="NCBIfam" id="TIGR00281">
    <property type="entry name" value="SMC-Scp complex subunit ScpB"/>
    <property type="match status" value="1"/>
</dbReference>
<evidence type="ECO:0000256" key="2">
    <source>
        <dbReference type="ARBA" id="ARBA00022618"/>
    </source>
</evidence>
<keyword evidence="4" id="KW-0131">Cell cycle</keyword>
<dbReference type="SUPFAM" id="SSF46785">
    <property type="entry name" value="Winged helix' DNA-binding domain"/>
    <property type="match status" value="2"/>
</dbReference>
<keyword evidence="1" id="KW-0963">Cytoplasm</keyword>
<protein>
    <submittedName>
        <fullName evidence="5">SMC-Scp complex subunit ScpB</fullName>
    </submittedName>
</protein>
<comment type="caution">
    <text evidence="5">The sequence shown here is derived from an EMBL/GenBank/DDBJ whole genome shotgun (WGS) entry which is preliminary data.</text>
</comment>
<gene>
    <name evidence="5" type="primary">scpB</name>
    <name evidence="5" type="ORF">ENS29_02095</name>
</gene>
<evidence type="ECO:0000256" key="4">
    <source>
        <dbReference type="ARBA" id="ARBA00023306"/>
    </source>
</evidence>
<dbReference type="AlphaFoldDB" id="A0A7C4MKK4"/>
<keyword evidence="3" id="KW-0159">Chromosome partition</keyword>
<evidence type="ECO:0000313" key="5">
    <source>
        <dbReference type="EMBL" id="HGU31630.1"/>
    </source>
</evidence>
<dbReference type="EMBL" id="DSUH01000046">
    <property type="protein sequence ID" value="HGU31630.1"/>
    <property type="molecule type" value="Genomic_DNA"/>
</dbReference>
<dbReference type="Pfam" id="PF04079">
    <property type="entry name" value="SMC_ScpB"/>
    <property type="match status" value="1"/>
</dbReference>
<evidence type="ECO:0000256" key="3">
    <source>
        <dbReference type="ARBA" id="ARBA00022829"/>
    </source>
</evidence>
<name>A0A7C4MKK4_9BACT</name>